<feature type="transmembrane region" description="Helical" evidence="3">
    <location>
        <begin position="238"/>
        <end position="260"/>
    </location>
</feature>
<accession>A0A9W7GCU0</accession>
<dbReference type="OrthoDB" id="10652396at2759"/>
<name>A0A9W7GCU0_9STRA</name>
<keyword evidence="5" id="KW-1185">Reference proteome</keyword>
<feature type="transmembrane region" description="Helical" evidence="3">
    <location>
        <begin position="528"/>
        <end position="548"/>
    </location>
</feature>
<evidence type="ECO:0000256" key="3">
    <source>
        <dbReference type="SAM" id="Phobius"/>
    </source>
</evidence>
<dbReference type="Proteomes" id="UP001165065">
    <property type="component" value="Unassembled WGS sequence"/>
</dbReference>
<proteinExistence type="predicted"/>
<feature type="compositionally biased region" description="Basic and acidic residues" evidence="2">
    <location>
        <begin position="702"/>
        <end position="717"/>
    </location>
</feature>
<keyword evidence="3" id="KW-0812">Transmembrane</keyword>
<feature type="compositionally biased region" description="Polar residues" evidence="2">
    <location>
        <begin position="679"/>
        <end position="694"/>
    </location>
</feature>
<gene>
    <name evidence="4" type="ORF">TrCOL_g12994</name>
</gene>
<feature type="region of interest" description="Disordered" evidence="2">
    <location>
        <begin position="679"/>
        <end position="717"/>
    </location>
</feature>
<organism evidence="4 5">
    <name type="scientific">Triparma columacea</name>
    <dbReference type="NCBI Taxonomy" id="722753"/>
    <lineage>
        <taxon>Eukaryota</taxon>
        <taxon>Sar</taxon>
        <taxon>Stramenopiles</taxon>
        <taxon>Ochrophyta</taxon>
        <taxon>Bolidophyceae</taxon>
        <taxon>Parmales</taxon>
        <taxon>Triparmaceae</taxon>
        <taxon>Triparma</taxon>
    </lineage>
</organism>
<feature type="transmembrane region" description="Helical" evidence="3">
    <location>
        <begin position="396"/>
        <end position="416"/>
    </location>
</feature>
<evidence type="ECO:0000256" key="1">
    <source>
        <dbReference type="SAM" id="Coils"/>
    </source>
</evidence>
<feature type="transmembrane region" description="Helical" evidence="3">
    <location>
        <begin position="457"/>
        <end position="476"/>
    </location>
</feature>
<evidence type="ECO:0000256" key="2">
    <source>
        <dbReference type="SAM" id="MobiDB-lite"/>
    </source>
</evidence>
<sequence length="717" mass="79671">MASGNLTPNITASFASLRSDLRSPDDLDSTNTKLDAFEGMVVEFVEEMRLLREENRLLREENRKLKAGDSLPVEVPQDNDEEITPAIVPSEEDREVEVKLRRMSLAIGEPLYDTSGKPLPGFLKSKAISDVIATTDLAALAESYVDTIKMSSGAIQREMENWFDANFLTWREESGSLNVKKNVRTFVVELAIKLRPMVKMFRIGLGMRLFTVAASSYADMATDVLVTIAFFRTTGQEGWGMASLTCVSAGIGLQALIAWLQYRGQGFRKWGPMVLSAFLGVLPVIEAWSVFRGAEQAEGMLFDPLLMLAVTKGCEIVFESLPESIIQAISMLSSNLEDLSLINYFGITSSIVATGMIFTDANIGIARSLFVGAPKNPAYNWLPIDKTAFKKCFGGFFLFTITFFTCNVFAIALAFLKYGGSFILYGILAEMAAVMLFKHFVDGELFAYSLAAKPSKVHYVLGPIITFGCYMVTFVGPSTLSVAPCELGPHITSTLIIWHMITSSVLVVLTLPSLVIDGTLPWLSVTGGMGLHFSCLVLSWVGAAMFFGNMAEDCERWRWWRRQTGKQHIKEMWDAKEVCWSSCETKDEDMIDWFIGIHPLYFPMDRIKSWICNDLVSKYGLANDDTENDKNENVTPPHFLTSDFHDRMIIIFIWWGNKDALTSVRTALSSLPTFTPPVITSQSSKVTKQRSNTGKVAPEAIHGQDSDGNAGRDHQKD</sequence>
<evidence type="ECO:0000313" key="5">
    <source>
        <dbReference type="Proteomes" id="UP001165065"/>
    </source>
</evidence>
<feature type="transmembrane region" description="Helical" evidence="3">
    <location>
        <begin position="272"/>
        <end position="291"/>
    </location>
</feature>
<keyword evidence="3" id="KW-1133">Transmembrane helix</keyword>
<protein>
    <submittedName>
        <fullName evidence="4">Uncharacterized protein</fullName>
    </submittedName>
</protein>
<keyword evidence="3" id="KW-0472">Membrane</keyword>
<keyword evidence="1" id="KW-0175">Coiled coil</keyword>
<feature type="transmembrane region" description="Helical" evidence="3">
    <location>
        <begin position="496"/>
        <end position="516"/>
    </location>
</feature>
<dbReference type="EMBL" id="BRYA01000125">
    <property type="protein sequence ID" value="GMI40335.1"/>
    <property type="molecule type" value="Genomic_DNA"/>
</dbReference>
<feature type="transmembrane region" description="Helical" evidence="3">
    <location>
        <begin position="341"/>
        <end position="359"/>
    </location>
</feature>
<dbReference type="AlphaFoldDB" id="A0A9W7GCU0"/>
<comment type="caution">
    <text evidence="4">The sequence shown here is derived from an EMBL/GenBank/DDBJ whole genome shotgun (WGS) entry which is preliminary data.</text>
</comment>
<feature type="coiled-coil region" evidence="1">
    <location>
        <begin position="41"/>
        <end position="68"/>
    </location>
</feature>
<reference evidence="5" key="1">
    <citation type="journal article" date="2023" name="Commun. Biol.">
        <title>Genome analysis of Parmales, the sister group of diatoms, reveals the evolutionary specialization of diatoms from phago-mixotrophs to photoautotrophs.</title>
        <authorList>
            <person name="Ban H."/>
            <person name="Sato S."/>
            <person name="Yoshikawa S."/>
            <person name="Yamada K."/>
            <person name="Nakamura Y."/>
            <person name="Ichinomiya M."/>
            <person name="Sato N."/>
            <person name="Blanc-Mathieu R."/>
            <person name="Endo H."/>
            <person name="Kuwata A."/>
            <person name="Ogata H."/>
        </authorList>
    </citation>
    <scope>NUCLEOTIDE SEQUENCE [LARGE SCALE GENOMIC DNA]</scope>
</reference>
<feature type="transmembrane region" description="Helical" evidence="3">
    <location>
        <begin position="422"/>
        <end position="441"/>
    </location>
</feature>
<evidence type="ECO:0000313" key="4">
    <source>
        <dbReference type="EMBL" id="GMI40335.1"/>
    </source>
</evidence>